<evidence type="ECO:0000256" key="3">
    <source>
        <dbReference type="SAM" id="MobiDB-lite"/>
    </source>
</evidence>
<accession>A0A9D5HAU5</accession>
<dbReference type="InterPro" id="IPR002885">
    <property type="entry name" value="PPR_rpt"/>
</dbReference>
<dbReference type="PANTHER" id="PTHR47926">
    <property type="entry name" value="PENTATRICOPEPTIDE REPEAT-CONTAINING PROTEIN"/>
    <property type="match status" value="1"/>
</dbReference>
<dbReference type="AlphaFoldDB" id="A0A9D5HAU5"/>
<feature type="repeat" description="PPR" evidence="2">
    <location>
        <begin position="369"/>
        <end position="404"/>
    </location>
</feature>
<dbReference type="FunFam" id="1.25.40.10:FF:000682">
    <property type="entry name" value="Pentatricopeptide repeat-containing protein At3g16610"/>
    <property type="match status" value="1"/>
</dbReference>
<dbReference type="FunFam" id="1.25.40.10:FF:000343">
    <property type="entry name" value="Pentatricopeptide repeat-containing protein At3g58590"/>
    <property type="match status" value="1"/>
</dbReference>
<reference evidence="4" key="2">
    <citation type="journal article" date="2022" name="Hortic Res">
        <title>The genome of Dioscorea zingiberensis sheds light on the biosynthesis, origin and evolution of the medicinally important diosgenin saponins.</title>
        <authorList>
            <person name="Li Y."/>
            <person name="Tan C."/>
            <person name="Li Z."/>
            <person name="Guo J."/>
            <person name="Li S."/>
            <person name="Chen X."/>
            <person name="Wang C."/>
            <person name="Dai X."/>
            <person name="Yang H."/>
            <person name="Song W."/>
            <person name="Hou L."/>
            <person name="Xu J."/>
            <person name="Tong Z."/>
            <person name="Xu A."/>
            <person name="Yuan X."/>
            <person name="Wang W."/>
            <person name="Yang Q."/>
            <person name="Chen L."/>
            <person name="Sun Z."/>
            <person name="Wang K."/>
            <person name="Pan B."/>
            <person name="Chen J."/>
            <person name="Bao Y."/>
            <person name="Liu F."/>
            <person name="Qi X."/>
            <person name="Gang D.R."/>
            <person name="Wen J."/>
            <person name="Li J."/>
        </authorList>
    </citation>
    <scope>NUCLEOTIDE SEQUENCE</scope>
    <source>
        <strain evidence="4">Dzin_1.0</strain>
    </source>
</reference>
<feature type="compositionally biased region" description="Basic and acidic residues" evidence="3">
    <location>
        <begin position="784"/>
        <end position="793"/>
    </location>
</feature>
<dbReference type="FunFam" id="1.25.40.10:FF:000090">
    <property type="entry name" value="Pentatricopeptide repeat-containing protein, chloroplastic"/>
    <property type="match status" value="1"/>
</dbReference>
<feature type="repeat" description="PPR" evidence="2">
    <location>
        <begin position="134"/>
        <end position="168"/>
    </location>
</feature>
<feature type="region of interest" description="Disordered" evidence="3">
    <location>
        <begin position="770"/>
        <end position="793"/>
    </location>
</feature>
<evidence type="ECO:0000313" key="4">
    <source>
        <dbReference type="EMBL" id="KAJ0969841.1"/>
    </source>
</evidence>
<dbReference type="GO" id="GO:0009451">
    <property type="term" value="P:RNA modification"/>
    <property type="evidence" value="ECO:0007669"/>
    <property type="project" value="InterPro"/>
</dbReference>
<dbReference type="PROSITE" id="PS51375">
    <property type="entry name" value="PPR"/>
    <property type="match status" value="5"/>
</dbReference>
<feature type="repeat" description="PPR" evidence="2">
    <location>
        <begin position="471"/>
        <end position="505"/>
    </location>
</feature>
<evidence type="ECO:0000256" key="1">
    <source>
        <dbReference type="ARBA" id="ARBA00022737"/>
    </source>
</evidence>
<gene>
    <name evidence="4" type="ORF">J5N97_022718</name>
</gene>
<proteinExistence type="predicted"/>
<dbReference type="InterPro" id="IPR046960">
    <property type="entry name" value="PPR_At4g14850-like_plant"/>
</dbReference>
<dbReference type="PANTHER" id="PTHR47926:SF452">
    <property type="entry name" value="PENTATRICOPEPTIDE REPEAT-CONTAINING PROTEIN"/>
    <property type="match status" value="1"/>
</dbReference>
<reference evidence="4" key="1">
    <citation type="submission" date="2021-03" db="EMBL/GenBank/DDBJ databases">
        <authorList>
            <person name="Li Z."/>
            <person name="Yang C."/>
        </authorList>
    </citation>
    <scope>NUCLEOTIDE SEQUENCE</scope>
    <source>
        <strain evidence="4">Dzin_1.0</strain>
        <tissue evidence="4">Leaf</tissue>
    </source>
</reference>
<protein>
    <recommendedName>
        <fullName evidence="6">Pentatricopeptide repeat-containing protein</fullName>
    </recommendedName>
</protein>
<evidence type="ECO:0008006" key="6">
    <source>
        <dbReference type="Google" id="ProtNLM"/>
    </source>
</evidence>
<dbReference type="Proteomes" id="UP001085076">
    <property type="component" value="Miscellaneous, Linkage group lg06"/>
</dbReference>
<dbReference type="Pfam" id="PF13041">
    <property type="entry name" value="PPR_2"/>
    <property type="match status" value="3"/>
</dbReference>
<dbReference type="InterPro" id="IPR046848">
    <property type="entry name" value="E_motif"/>
</dbReference>
<keyword evidence="1" id="KW-0677">Repeat</keyword>
<organism evidence="4 5">
    <name type="scientific">Dioscorea zingiberensis</name>
    <dbReference type="NCBI Taxonomy" id="325984"/>
    <lineage>
        <taxon>Eukaryota</taxon>
        <taxon>Viridiplantae</taxon>
        <taxon>Streptophyta</taxon>
        <taxon>Embryophyta</taxon>
        <taxon>Tracheophyta</taxon>
        <taxon>Spermatophyta</taxon>
        <taxon>Magnoliopsida</taxon>
        <taxon>Liliopsida</taxon>
        <taxon>Dioscoreales</taxon>
        <taxon>Dioscoreaceae</taxon>
        <taxon>Dioscorea</taxon>
    </lineage>
</organism>
<dbReference type="EMBL" id="JAGGNH010000006">
    <property type="protein sequence ID" value="KAJ0969841.1"/>
    <property type="molecule type" value="Genomic_DNA"/>
</dbReference>
<dbReference type="Gene3D" id="1.25.40.10">
    <property type="entry name" value="Tetratricopeptide repeat domain"/>
    <property type="match status" value="6"/>
</dbReference>
<dbReference type="InterPro" id="IPR011990">
    <property type="entry name" value="TPR-like_helical_dom_sf"/>
</dbReference>
<dbReference type="Pfam" id="PF01535">
    <property type="entry name" value="PPR"/>
    <property type="match status" value="5"/>
</dbReference>
<evidence type="ECO:0000313" key="5">
    <source>
        <dbReference type="Proteomes" id="UP001085076"/>
    </source>
</evidence>
<dbReference type="OrthoDB" id="185373at2759"/>
<dbReference type="GO" id="GO:0003723">
    <property type="term" value="F:RNA binding"/>
    <property type="evidence" value="ECO:0007669"/>
    <property type="project" value="InterPro"/>
</dbReference>
<name>A0A9D5HAU5_9LILI</name>
<feature type="repeat" description="PPR" evidence="2">
    <location>
        <begin position="64"/>
        <end position="98"/>
    </location>
</feature>
<dbReference type="NCBIfam" id="TIGR00756">
    <property type="entry name" value="PPR"/>
    <property type="match status" value="6"/>
</dbReference>
<keyword evidence="5" id="KW-1185">Reference proteome</keyword>
<dbReference type="Pfam" id="PF20431">
    <property type="entry name" value="E_motif"/>
    <property type="match status" value="1"/>
</dbReference>
<evidence type="ECO:0000256" key="2">
    <source>
        <dbReference type="PROSITE-ProRule" id="PRU00708"/>
    </source>
</evidence>
<feature type="repeat" description="PPR" evidence="2">
    <location>
        <begin position="267"/>
        <end position="301"/>
    </location>
</feature>
<sequence>MATAILHHLCNTPSIPPQTITPPSSTTLKSKRHNSLLARPLTFLSNSGRMDEALKLFSTATKPDTFLCNIMIRGYTDNGLFSEAIEFYHEMQTLRRRPDHFTFPFVLKSCTALSCFIDGVKMHAVIFKLGLDSDVFISNSLISFYAKLGLVDSAERVFDEMPVRDLVSWNSMIGGYVLNCEVSSAVLSFQEMQIVHGLKPDQFAIMNALEICSLEKSVIQGKAAHCFALKHGLDLEIKVQASVVDLYCKCGNLLYAERYFCNIHNANIVAWNALIGGYVLNEEADKAISCLQKMQVNSIDVDAVTLVNLLPCCAPTAAHFYKGKAIHGLAIRRNFLPHIVLETALVDMYAKCGALRQAELLFNLMDLRSQVSWNTMFTAYVQNGKYAEALELFLEHLKGGALYPDLFTFSCVIPAYAELASLRHGMQIHANAIKLGYGRNVIVSNAITHMYAKCGDIQTSRRTFDRIEYKDIVSWNTIIMCYGIHGQGKTALNLFTRMQENGFKPNKSSFLSVLRACSISGLVDEGWKHFNSMQQNHNISPQIEHYGCMVDILGFSGDLKMAIDFIDRMPMTPTARIWGSLLTASRNNKNIEVAEFAAKHIFRLKNDNTGCYVLLSSMYADAGRWNEVEVLRRLMRERGLQRTTGRSLVELNSKTCSFIDGDKSHKVSFLIHEVLDILPSRISVGTCGSLTRRHSVRLAVSFGLISSSVGAPVLVKKNIKMEKQAAAKAKTNTIFKLLSKHTFTILLGKPPCTSYNMKLKTVNKRSFSCRRDQVMHKSKQKKKHDTDAEDHPTSPKISWVCRLLQKKKVRKTSKLKSSSQKKIHTRVRPRQRLYDNRLNVLARAQTSVQIRRLASRHETFKKFDLRVFYEDLEKDSEEVIVDHMSSLHLGCTGDDVCLEPRKEVNLWKRRTKPPPPPLQLN</sequence>
<comment type="caution">
    <text evidence="4">The sequence shown here is derived from an EMBL/GenBank/DDBJ whole genome shotgun (WGS) entry which is preliminary data.</text>
</comment>